<evidence type="ECO:0000259" key="10">
    <source>
        <dbReference type="PROSITE" id="PS00300"/>
    </source>
</evidence>
<dbReference type="SMART" id="SM00963">
    <property type="entry name" value="SRP54_N"/>
    <property type="match status" value="1"/>
</dbReference>
<keyword evidence="4" id="KW-0694">RNA-binding</keyword>
<evidence type="ECO:0000256" key="8">
    <source>
        <dbReference type="ARBA" id="ARBA00035672"/>
    </source>
</evidence>
<feature type="compositionally biased region" description="Basic residues" evidence="9">
    <location>
        <begin position="472"/>
        <end position="489"/>
    </location>
</feature>
<dbReference type="Gene3D" id="1.20.120.140">
    <property type="entry name" value="Signal recognition particle SRP54, nucleotide-binding domain"/>
    <property type="match status" value="1"/>
</dbReference>
<feature type="domain" description="SRP54-type proteins GTP-binding" evidence="10">
    <location>
        <begin position="276"/>
        <end position="289"/>
    </location>
</feature>
<dbReference type="SUPFAM" id="SSF52540">
    <property type="entry name" value="P-loop containing nucleoside triphosphate hydrolases"/>
    <property type="match status" value="1"/>
</dbReference>
<dbReference type="Pfam" id="PF00448">
    <property type="entry name" value="SRP54"/>
    <property type="match status" value="1"/>
</dbReference>
<dbReference type="InterPro" id="IPR013822">
    <property type="entry name" value="Signal_recog_particl_SRP54_hlx"/>
</dbReference>
<dbReference type="SUPFAM" id="SSF47446">
    <property type="entry name" value="Signal peptide-binding domain"/>
    <property type="match status" value="1"/>
</dbReference>
<dbReference type="InterPro" id="IPR036891">
    <property type="entry name" value="Signal_recog_part_SRP54_M_sf"/>
</dbReference>
<dbReference type="GO" id="GO:0005525">
    <property type="term" value="F:GTP binding"/>
    <property type="evidence" value="ECO:0007669"/>
    <property type="project" value="UniProtKB-KW"/>
</dbReference>
<organism evidence="11">
    <name type="scientific">anaerobic digester metagenome</name>
    <dbReference type="NCBI Taxonomy" id="1263854"/>
    <lineage>
        <taxon>unclassified sequences</taxon>
        <taxon>metagenomes</taxon>
        <taxon>ecological metagenomes</taxon>
    </lineage>
</organism>
<evidence type="ECO:0000256" key="6">
    <source>
        <dbReference type="ARBA" id="ARBA00023135"/>
    </source>
</evidence>
<gene>
    <name evidence="11" type="primary">ffh</name>
    <name evidence="11" type="ORF">SCFA_560024</name>
</gene>
<dbReference type="InterPro" id="IPR003593">
    <property type="entry name" value="AAA+_ATPase"/>
</dbReference>
<reference evidence="11" key="1">
    <citation type="submission" date="2019-03" db="EMBL/GenBank/DDBJ databases">
        <authorList>
            <person name="Hao L."/>
        </authorList>
    </citation>
    <scope>NUCLEOTIDE SEQUENCE</scope>
</reference>
<dbReference type="SMART" id="SM00962">
    <property type="entry name" value="SRP54"/>
    <property type="match status" value="1"/>
</dbReference>
<evidence type="ECO:0000256" key="3">
    <source>
        <dbReference type="ARBA" id="ARBA00022801"/>
    </source>
</evidence>
<dbReference type="InterPro" id="IPR000897">
    <property type="entry name" value="SRP54_GTPase_dom"/>
</dbReference>
<dbReference type="Pfam" id="PF02881">
    <property type="entry name" value="SRP54_N"/>
    <property type="match status" value="1"/>
</dbReference>
<dbReference type="GO" id="GO:0006614">
    <property type="term" value="P:SRP-dependent cotranslational protein targeting to membrane"/>
    <property type="evidence" value="ECO:0007669"/>
    <property type="project" value="InterPro"/>
</dbReference>
<dbReference type="Gene3D" id="1.10.260.30">
    <property type="entry name" value="Signal recognition particle, SRP54 subunit, M-domain"/>
    <property type="match status" value="1"/>
</dbReference>
<dbReference type="SMART" id="SM00382">
    <property type="entry name" value="AAA"/>
    <property type="match status" value="1"/>
</dbReference>
<dbReference type="EMBL" id="CAADRM010000121">
    <property type="protein sequence ID" value="VFU16812.1"/>
    <property type="molecule type" value="Genomic_DNA"/>
</dbReference>
<dbReference type="InterPro" id="IPR022941">
    <property type="entry name" value="SRP54"/>
</dbReference>
<dbReference type="EC" id="3.6.5.4" evidence="8"/>
<evidence type="ECO:0000256" key="5">
    <source>
        <dbReference type="ARBA" id="ARBA00023134"/>
    </source>
</evidence>
<dbReference type="GO" id="GO:0008312">
    <property type="term" value="F:7S RNA binding"/>
    <property type="evidence" value="ECO:0007669"/>
    <property type="project" value="InterPro"/>
</dbReference>
<keyword evidence="7" id="KW-0687">Ribonucleoprotein</keyword>
<protein>
    <recommendedName>
        <fullName evidence="8">signal-recognition-particle GTPase</fullName>
        <ecNumber evidence="8">3.6.5.4</ecNumber>
    </recommendedName>
</protein>
<keyword evidence="2" id="KW-0547">Nucleotide-binding</keyword>
<dbReference type="PROSITE" id="PS00300">
    <property type="entry name" value="SRP54"/>
    <property type="match status" value="1"/>
</dbReference>
<keyword evidence="5" id="KW-0342">GTP-binding</keyword>
<dbReference type="PANTHER" id="PTHR11564:SF5">
    <property type="entry name" value="SIGNAL RECOGNITION PARTICLE SUBUNIT SRP54"/>
    <property type="match status" value="1"/>
</dbReference>
<feature type="region of interest" description="Disordered" evidence="9">
    <location>
        <begin position="455"/>
        <end position="489"/>
    </location>
</feature>
<dbReference type="CDD" id="cd18539">
    <property type="entry name" value="SRP_G"/>
    <property type="match status" value="1"/>
</dbReference>
<dbReference type="InterPro" id="IPR004125">
    <property type="entry name" value="Signal_recog_particle_SRP54_M"/>
</dbReference>
<dbReference type="InterPro" id="IPR004780">
    <property type="entry name" value="SRP"/>
</dbReference>
<dbReference type="PANTHER" id="PTHR11564">
    <property type="entry name" value="SIGNAL RECOGNITION PARTICLE 54K PROTEIN SRP54"/>
    <property type="match status" value="1"/>
</dbReference>
<evidence type="ECO:0000256" key="2">
    <source>
        <dbReference type="ARBA" id="ARBA00022741"/>
    </source>
</evidence>
<name>A0A485M4B1_9ZZZZ</name>
<evidence type="ECO:0000313" key="11">
    <source>
        <dbReference type="EMBL" id="VFU16812.1"/>
    </source>
</evidence>
<dbReference type="Gene3D" id="3.40.50.300">
    <property type="entry name" value="P-loop containing nucleotide triphosphate hydrolases"/>
    <property type="match status" value="1"/>
</dbReference>
<keyword evidence="6" id="KW-0733">Signal recognition particle</keyword>
<dbReference type="AlphaFoldDB" id="A0A485M4B1"/>
<dbReference type="NCBIfam" id="TIGR00959">
    <property type="entry name" value="ffh"/>
    <property type="match status" value="1"/>
</dbReference>
<comment type="similarity">
    <text evidence="1">Belongs to the GTP-binding SRP family. SRP54 subfamily.</text>
</comment>
<sequence length="489" mass="54371">MLEMISGGFRKAQDLLQGKVVLQERHIEEAVKEIRISLLEADVEFHVVKQFIDRVREKAVGEIVQTRVSHGGRKLKATPGQHFVKICYDELVNLMGPVDTSLVLDARAVSAIMMVGLQGSGKTTTTAKLARYLQKNGKKPMMVAADVYRPAAIDQLKVLGRRLDIPVFFAPGKTPPQICKDSLEAAQFKGCNVVLFDTAGRTILDDVLMNELDEIKRITRPENILLVLDAMIGQESVNVAREFDRRLDLSGFVLTKLDGDARGGAALSIKEVVKKPIKFLGMGESLDRLEEFRPDGLASRILGHGDIVGLVKDLEEVVDEKKAEEDAEKLLRGDFTYNDFLKQLKLIKKMGSLTDLLGKLPLGQLGVPQGFQVDDRELVRVEAIINSMTTYEREHPDCLDESRVARITRGCGQPRNKVTDLMGRFNTMRGVMRNLGSGKKKALGRLGLNPGLAGMLNEQMPKGPKKSLVDLKKKKNTRKAVKKAKRRNR</sequence>
<evidence type="ECO:0000256" key="9">
    <source>
        <dbReference type="SAM" id="MobiDB-lite"/>
    </source>
</evidence>
<keyword evidence="3" id="KW-0378">Hydrolase</keyword>
<dbReference type="InterPro" id="IPR027417">
    <property type="entry name" value="P-loop_NTPase"/>
</dbReference>
<dbReference type="GO" id="GO:0005786">
    <property type="term" value="C:signal recognition particle, endoplasmic reticulum targeting"/>
    <property type="evidence" value="ECO:0007669"/>
    <property type="project" value="UniProtKB-KW"/>
</dbReference>
<evidence type="ECO:0000256" key="1">
    <source>
        <dbReference type="ARBA" id="ARBA00005450"/>
    </source>
</evidence>
<accession>A0A485M4B1</accession>
<dbReference type="HAMAP" id="MF_00306">
    <property type="entry name" value="SRP54"/>
    <property type="match status" value="1"/>
</dbReference>
<dbReference type="GO" id="GO:0003924">
    <property type="term" value="F:GTPase activity"/>
    <property type="evidence" value="ECO:0007669"/>
    <property type="project" value="InterPro"/>
</dbReference>
<dbReference type="Pfam" id="PF02978">
    <property type="entry name" value="SRP_SPB"/>
    <property type="match status" value="1"/>
</dbReference>
<proteinExistence type="inferred from homology"/>
<evidence type="ECO:0000256" key="7">
    <source>
        <dbReference type="ARBA" id="ARBA00023274"/>
    </source>
</evidence>
<evidence type="ECO:0000256" key="4">
    <source>
        <dbReference type="ARBA" id="ARBA00022884"/>
    </source>
</evidence>
<dbReference type="InterPro" id="IPR042101">
    <property type="entry name" value="SRP54_N_sf"/>
</dbReference>